<dbReference type="PANTHER" id="PTHR13258">
    <property type="entry name" value="SYNDETIN"/>
    <property type="match status" value="1"/>
</dbReference>
<feature type="region of interest" description="Disordered" evidence="1">
    <location>
        <begin position="1"/>
        <end position="48"/>
    </location>
</feature>
<feature type="compositionally biased region" description="Low complexity" evidence="1">
    <location>
        <begin position="295"/>
        <end position="311"/>
    </location>
</feature>
<feature type="region of interest" description="Disordered" evidence="1">
    <location>
        <begin position="411"/>
        <end position="430"/>
    </location>
</feature>
<dbReference type="Pfam" id="PF10474">
    <property type="entry name" value="Syndetin_C"/>
    <property type="match status" value="1"/>
</dbReference>
<evidence type="ECO:0000313" key="4">
    <source>
        <dbReference type="Proteomes" id="UP001530293"/>
    </source>
</evidence>
<evidence type="ECO:0000259" key="2">
    <source>
        <dbReference type="Pfam" id="PF10474"/>
    </source>
</evidence>
<feature type="compositionally biased region" description="Acidic residues" evidence="1">
    <location>
        <begin position="413"/>
        <end position="425"/>
    </location>
</feature>
<feature type="region of interest" description="Disordered" evidence="1">
    <location>
        <begin position="1010"/>
        <end position="1029"/>
    </location>
</feature>
<feature type="region of interest" description="Disordered" evidence="1">
    <location>
        <begin position="454"/>
        <end position="478"/>
    </location>
</feature>
<proteinExistence type="predicted"/>
<evidence type="ECO:0000313" key="3">
    <source>
        <dbReference type="EMBL" id="KAL3764708.1"/>
    </source>
</evidence>
<dbReference type="EMBL" id="JALLBG020000102">
    <property type="protein sequence ID" value="KAL3764708.1"/>
    <property type="molecule type" value="Genomic_DNA"/>
</dbReference>
<organism evidence="3 4">
    <name type="scientific">Discostella pseudostelligera</name>
    <dbReference type="NCBI Taxonomy" id="259834"/>
    <lineage>
        <taxon>Eukaryota</taxon>
        <taxon>Sar</taxon>
        <taxon>Stramenopiles</taxon>
        <taxon>Ochrophyta</taxon>
        <taxon>Bacillariophyta</taxon>
        <taxon>Coscinodiscophyceae</taxon>
        <taxon>Thalassiosirophycidae</taxon>
        <taxon>Stephanodiscales</taxon>
        <taxon>Stephanodiscaceae</taxon>
        <taxon>Discostella</taxon>
    </lineage>
</organism>
<feature type="compositionally biased region" description="Low complexity" evidence="1">
    <location>
        <begin position="1"/>
        <end position="10"/>
    </location>
</feature>
<feature type="compositionally biased region" description="Basic and acidic residues" evidence="1">
    <location>
        <begin position="223"/>
        <end position="232"/>
    </location>
</feature>
<feature type="compositionally biased region" description="Low complexity" evidence="1">
    <location>
        <begin position="38"/>
        <end position="48"/>
    </location>
</feature>
<dbReference type="InterPro" id="IPR019514">
    <property type="entry name" value="Syndetin_C"/>
</dbReference>
<dbReference type="InterPro" id="IPR040047">
    <property type="entry name" value="VPS50"/>
</dbReference>
<dbReference type="Proteomes" id="UP001530293">
    <property type="component" value="Unassembled WGS sequence"/>
</dbReference>
<keyword evidence="4" id="KW-1185">Reference proteome</keyword>
<feature type="region of interest" description="Disordered" evidence="1">
    <location>
        <begin position="295"/>
        <end position="327"/>
    </location>
</feature>
<name>A0ABD3MP93_9STRA</name>
<feature type="compositionally biased region" description="Acidic residues" evidence="1">
    <location>
        <begin position="239"/>
        <end position="262"/>
    </location>
</feature>
<protein>
    <recommendedName>
        <fullName evidence="2">Syndetin C-terminal domain-containing protein</fullName>
    </recommendedName>
</protein>
<comment type="caution">
    <text evidence="3">The sequence shown here is derived from an EMBL/GenBank/DDBJ whole genome shotgun (WGS) entry which is preliminary data.</text>
</comment>
<feature type="region of interest" description="Disordered" evidence="1">
    <location>
        <begin position="82"/>
        <end position="131"/>
    </location>
</feature>
<sequence length="1710" mass="189282">MMPSAALADGLGLGGQLHTNTREPSSPPPSTLPLRRFSTSGSTSPASSAAVVADHDDVANVATAAGTNTNGRLLLARFLALASPPHPPPPPLTSSSSSAQKRVHAYTNNKNSGQSGGGTASLSTEGKHTNHRSSVVAMTDDSNNKSSYHHYRNSNSMGDDLIIENDDNDNELFSMQQYEICETIDESMSGLHNFPSTTTATTNQATDTLLTTETIARGNAGNDSKETHHPFDYDWILDGSDDSEMDNDNNDDDDDDDDEDTEFNNILSSKPRRRRRRDFGDAALDLMLGKMELESSASSYAATSTNNSSVSNRRRSSDSCGDGGNAENTVEVVVSTDEEMVEFGDFSSADFGGVFDGDVDNVEPNLTDNNIDRKEEVVCNSIEIEESVTSTGMIPHISSSDVNGIILSSTMASEEEASDDSDEVEECKPPQSIECLVSDLNAELDAAISNCLHSSPDKSNGSSSEASSLQDGNDSDSTSLMEVLNEEKPQQAPMKPFPQSLLMSSLLMESLPIPMPSSLSDDPVASFTRRMQKHHMELHDVDAAHSTVQIQDEQLEQKLSDTIHHGYFDNAEEDDTDHYDPIVMEEIMNVPWPFHVLDLNESFLNDEDCDDDLNSDEKSIDDLHFDTYIANRLTELDSASGEIMDCLLSRVYQQEDAINNGVEIIFAAELSISTAILYSNSCREFLHRARDGYHLSSIQHDLSGHHNVITSSVDVLRIADCKDRLQYLLATVDEISSIFDKEARWMQDVKTNMISHHRFQMILDDAKMLIDLAPREEVLNQISCLHPLRDRLNSLPEVLQKRVEESLALLFSRALHSDENKIVAFDEICLEYESFLTAWLSCGRMMTGNNQSAQQSHLSAIEMAWAGCISNIFCFETKKAVSCSIIDFHRERPSTGTYDSAMEEILLQLNQTRFNVTGESTLESSSQRLMRFGGGHNSSALSSPFFHLCSRLVEVMNLYDMTLQWLESLIAKAESANEPPTFMLPLTNEYGISQSDKSLVSSVSSEKQLSSSADEASKEDNVNEEISSSPLPEDIEFSRYHCCSTSDEYKSILKATRCIRRAIWDHCEMALIQLIDVYLSIDTGVASGESTDSVTRNFHSTYAVLLQFTAFSTYFLGEDEDDESKQCTAVESELSKLYLKHLRSVHVEAMKTTGTILRHEAWQLAPLELPRYASTTIEKDCKCIYSQQSCALCKETIIRSVYQAVGDLLLGSVHDNIKSEHRRLITTRSEHSGYRRLISFEEFLDNSANIHSDTIQQLPWRVQGCGMISNEFTSAVLPFVEMNACGERTISILTQSSSNGLMRWTTRLLAIGNALPLVAKDASAAVMTLIDLYILTVFRFCAGSKLNEDVLIGFGRGTAASSAASTSGSLTMEADAVAPLLRDRRVIGQTQEFIASSRNRLKDIVNLDKFQSSSDTCTTPPRSNNVVPTFARRLEKEAAAACSCFFVAVLVDVASTIFNDGKDQLSEQQPLWADLKDLVSSSEKPENCNDLKHYAAKFVAVVPTLVAQTTRFATVNSISGKELVFKIMCCGRTFENRSMQEQSNAYVDDLCERSASLWGHLSSSTRLPPPALHYTWNHLVWSAFMLLLEGFSKVNCSMEGRSLMSMDLATLSHGLMPETVMGELEDDYSAIGPPPQSCREGMMRYVDAFIKVFYFPNEDVLSWVTENAKDYHFDHCMSLITSKAAGSKDKNFIADGKKAIATIYYEHSRH</sequence>
<gene>
    <name evidence="3" type="ORF">ACHAWU_001538</name>
</gene>
<evidence type="ECO:0000256" key="1">
    <source>
        <dbReference type="SAM" id="MobiDB-lite"/>
    </source>
</evidence>
<feature type="region of interest" description="Disordered" evidence="1">
    <location>
        <begin position="217"/>
        <end position="274"/>
    </location>
</feature>
<dbReference type="PANTHER" id="PTHR13258:SF0">
    <property type="entry name" value="SYNDETIN"/>
    <property type="match status" value="1"/>
</dbReference>
<feature type="domain" description="Syndetin C-terminal" evidence="2">
    <location>
        <begin position="1475"/>
        <end position="1689"/>
    </location>
</feature>
<reference evidence="3 4" key="1">
    <citation type="submission" date="2024-10" db="EMBL/GenBank/DDBJ databases">
        <title>Updated reference genomes for cyclostephanoid diatoms.</title>
        <authorList>
            <person name="Roberts W.R."/>
            <person name="Alverson A.J."/>
        </authorList>
    </citation>
    <scope>NUCLEOTIDE SEQUENCE [LARGE SCALE GENOMIC DNA]</scope>
    <source>
        <strain evidence="3 4">AJA232-27</strain>
    </source>
</reference>
<accession>A0ABD3MP93</accession>